<name>A0ABN9QZJ8_9DINO</name>
<feature type="non-terminal residue" evidence="3">
    <location>
        <position position="1"/>
    </location>
</feature>
<feature type="chain" id="PRO_5047081995" description="CPW-WPC domain-containing protein" evidence="1">
    <location>
        <begin position="38"/>
        <end position="124"/>
    </location>
</feature>
<feature type="domain" description="CPW-WPC" evidence="2">
    <location>
        <begin position="81"/>
        <end position="122"/>
    </location>
</feature>
<dbReference type="InterPro" id="IPR006387">
    <property type="entry name" value="CPW_WPC_dom"/>
</dbReference>
<dbReference type="Pfam" id="PF09717">
    <property type="entry name" value="CPW_WPC"/>
    <property type="match status" value="1"/>
</dbReference>
<feature type="signal peptide" evidence="1">
    <location>
        <begin position="1"/>
        <end position="37"/>
    </location>
</feature>
<evidence type="ECO:0000256" key="1">
    <source>
        <dbReference type="SAM" id="SignalP"/>
    </source>
</evidence>
<proteinExistence type="predicted"/>
<keyword evidence="4" id="KW-1185">Reference proteome</keyword>
<sequence length="124" mass="12853">IAKPRRWPPMGAMSAPLQHSVCALACLAIAASTDVRAATGLAELLHAAFPDAPDASIRVSADIGMERAAAKEKVTLRELACERDYSACPSGWADLGDGVHCEAPLGFAGSCDSVVEFGGMAPRE</sequence>
<evidence type="ECO:0000313" key="3">
    <source>
        <dbReference type="EMBL" id="CAK0810851.1"/>
    </source>
</evidence>
<gene>
    <name evidence="3" type="ORF">PCOR1329_LOCUS15656</name>
</gene>
<dbReference type="Proteomes" id="UP001189429">
    <property type="component" value="Unassembled WGS sequence"/>
</dbReference>
<accession>A0ABN9QZJ8</accession>
<protein>
    <recommendedName>
        <fullName evidence="2">CPW-WPC domain-containing protein</fullName>
    </recommendedName>
</protein>
<comment type="caution">
    <text evidence="3">The sequence shown here is derived from an EMBL/GenBank/DDBJ whole genome shotgun (WGS) entry which is preliminary data.</text>
</comment>
<evidence type="ECO:0000313" key="4">
    <source>
        <dbReference type="Proteomes" id="UP001189429"/>
    </source>
</evidence>
<evidence type="ECO:0000259" key="2">
    <source>
        <dbReference type="Pfam" id="PF09717"/>
    </source>
</evidence>
<keyword evidence="1" id="KW-0732">Signal</keyword>
<reference evidence="3" key="1">
    <citation type="submission" date="2023-10" db="EMBL/GenBank/DDBJ databases">
        <authorList>
            <person name="Chen Y."/>
            <person name="Shah S."/>
            <person name="Dougan E. K."/>
            <person name="Thang M."/>
            <person name="Chan C."/>
        </authorList>
    </citation>
    <scope>NUCLEOTIDE SEQUENCE [LARGE SCALE GENOMIC DNA]</scope>
</reference>
<dbReference type="EMBL" id="CAUYUJ010004757">
    <property type="protein sequence ID" value="CAK0810851.1"/>
    <property type="molecule type" value="Genomic_DNA"/>
</dbReference>
<organism evidence="3 4">
    <name type="scientific">Prorocentrum cordatum</name>
    <dbReference type="NCBI Taxonomy" id="2364126"/>
    <lineage>
        <taxon>Eukaryota</taxon>
        <taxon>Sar</taxon>
        <taxon>Alveolata</taxon>
        <taxon>Dinophyceae</taxon>
        <taxon>Prorocentrales</taxon>
        <taxon>Prorocentraceae</taxon>
        <taxon>Prorocentrum</taxon>
    </lineage>
</organism>